<sequence>MKKVFMLLLFICAFAKMNAQSVTFEDGKYYEVGFVNCLVGNKTAPTEIQLILPSYSNPKGLKYVDNDSKVVVFYNMPACMTYFSCKGWTLFNIGEHYFMIRREITKEEAEKLADKCIKDKKG</sequence>
<name>A0A9D5P3H5_XYLRU</name>
<evidence type="ECO:0000313" key="2">
    <source>
        <dbReference type="EMBL" id="MBE6270009.1"/>
    </source>
</evidence>
<dbReference type="Proteomes" id="UP000806522">
    <property type="component" value="Unassembled WGS sequence"/>
</dbReference>
<accession>A0A9D5P3H5</accession>
<evidence type="ECO:0000313" key="3">
    <source>
        <dbReference type="Proteomes" id="UP000806522"/>
    </source>
</evidence>
<feature type="chain" id="PRO_5039588862" evidence="1">
    <location>
        <begin position="20"/>
        <end position="122"/>
    </location>
</feature>
<evidence type="ECO:0000256" key="1">
    <source>
        <dbReference type="SAM" id="SignalP"/>
    </source>
</evidence>
<proteinExistence type="predicted"/>
<dbReference type="EMBL" id="SUYC01000003">
    <property type="protein sequence ID" value="MBE6270009.1"/>
    <property type="molecule type" value="Genomic_DNA"/>
</dbReference>
<reference evidence="2" key="1">
    <citation type="submission" date="2019-04" db="EMBL/GenBank/DDBJ databases">
        <title>Evolution of Biomass-Degrading Anaerobic Consortia Revealed by Metagenomics.</title>
        <authorList>
            <person name="Peng X."/>
        </authorList>
    </citation>
    <scope>NUCLEOTIDE SEQUENCE</scope>
    <source>
        <strain evidence="2">SIG140</strain>
    </source>
</reference>
<comment type="caution">
    <text evidence="2">The sequence shown here is derived from an EMBL/GenBank/DDBJ whole genome shotgun (WGS) entry which is preliminary data.</text>
</comment>
<protein>
    <submittedName>
        <fullName evidence="2">Uncharacterized protein</fullName>
    </submittedName>
</protein>
<organism evidence="2 3">
    <name type="scientific">Xylanibacter ruminicola</name>
    <name type="common">Prevotella ruminicola</name>
    <dbReference type="NCBI Taxonomy" id="839"/>
    <lineage>
        <taxon>Bacteria</taxon>
        <taxon>Pseudomonadati</taxon>
        <taxon>Bacteroidota</taxon>
        <taxon>Bacteroidia</taxon>
        <taxon>Bacteroidales</taxon>
        <taxon>Prevotellaceae</taxon>
        <taxon>Xylanibacter</taxon>
    </lineage>
</organism>
<gene>
    <name evidence="2" type="ORF">E7101_03555</name>
</gene>
<dbReference type="AlphaFoldDB" id="A0A9D5P3H5"/>
<keyword evidence="1" id="KW-0732">Signal</keyword>
<feature type="signal peptide" evidence="1">
    <location>
        <begin position="1"/>
        <end position="19"/>
    </location>
</feature>